<reference evidence="4" key="1">
    <citation type="submission" date="2017-09" db="EMBL/GenBank/DDBJ databases">
        <title>Depth-based differentiation of microbial function through sediment-hosted aquifers and enrichment of novel symbionts in the deep terrestrial subsurface.</title>
        <authorList>
            <person name="Probst A.J."/>
            <person name="Ladd B."/>
            <person name="Jarett J.K."/>
            <person name="Geller-Mcgrath D.E."/>
            <person name="Sieber C.M.K."/>
            <person name="Emerson J.B."/>
            <person name="Anantharaman K."/>
            <person name="Thomas B.C."/>
            <person name="Malmstrom R."/>
            <person name="Stieglmeier M."/>
            <person name="Klingl A."/>
            <person name="Woyke T."/>
            <person name="Ryan C.M."/>
            <person name="Banfield J.F."/>
        </authorList>
    </citation>
    <scope>NUCLEOTIDE SEQUENCE [LARGE SCALE GENOMIC DNA]</scope>
</reference>
<accession>A0A2M7V762</accession>
<protein>
    <recommendedName>
        <fullName evidence="2">Type IV secretion system coupling protein TraD DNA-binding domain-containing protein</fullName>
    </recommendedName>
</protein>
<feature type="region of interest" description="Disordered" evidence="1">
    <location>
        <begin position="531"/>
        <end position="648"/>
    </location>
</feature>
<dbReference type="Proteomes" id="UP000228568">
    <property type="component" value="Unassembled WGS sequence"/>
</dbReference>
<feature type="compositionally biased region" description="Polar residues" evidence="1">
    <location>
        <begin position="580"/>
        <end position="592"/>
    </location>
</feature>
<feature type="compositionally biased region" description="Basic and acidic residues" evidence="1">
    <location>
        <begin position="491"/>
        <end position="504"/>
    </location>
</feature>
<feature type="domain" description="Type IV secretion system coupling protein TraD DNA-binding" evidence="2">
    <location>
        <begin position="38"/>
        <end position="373"/>
    </location>
</feature>
<evidence type="ECO:0000259" key="2">
    <source>
        <dbReference type="Pfam" id="PF10412"/>
    </source>
</evidence>
<dbReference type="AlphaFoldDB" id="A0A2M7V762"/>
<feature type="compositionally biased region" description="Polar residues" evidence="1">
    <location>
        <begin position="611"/>
        <end position="622"/>
    </location>
</feature>
<sequence>MPSHHLQVKGQEKREHDDQHVCLFAQTNYRNQMRKFGIKTDDRRRHMYVIGKTGMGKTTMLENMILQDIYNGNGVGVVDPHGDMSEKLIDYIPSHRTNDVVYFNPADVEFPIGFNILEVESEEQKHLVASGLMAVFKKIWPDVWSARMEYILNNTLLALLDSQGSTLLGINRMLADKKYRSKVVRQLKDPVIKSFWTTEFANYEPRYQKEAVAPIQNKIGQFLSASVIRNMVAQVKSTINIRQIMDEKKILIMNLSKGRIGEDNSRLLGGMLITEIQLAAMSRVDIPEEERKDFFLYVDEFQNFATQSFANILSEARKYRLSLIMAHQYITQLDETVADAVFGNVGSMITFRVGAADAEALAKEYAPTFTEEHIVNLPKFQIFLKLMIDGVASHPFSAIGMPPIGSSTGSTQKVINVSRERYGKPRDIIEEKITRWSGMEIDSDDTEAENEKKNNINNKKIPTEQSSLGNIDTTKEDKLEENNISLQDLLPTEKKADNGDSLEEEKQLVNEEVLNSNKNDKFSDYNIDVDTVIKPPEDEPEDDLSVFFDEEKEEKIASELSIQTDPKVLPKPESVAKNGMPNNSPVQQATSEKSTKKRKRKRNRNKKNTNLDSSVPNVQNGNIRRDTHKDGDGQPKKIDQDQIVKFDK</sequence>
<feature type="compositionally biased region" description="Acidic residues" evidence="1">
    <location>
        <begin position="538"/>
        <end position="552"/>
    </location>
</feature>
<dbReference type="EMBL" id="PFPK01000039">
    <property type="protein sequence ID" value="PIZ94551.1"/>
    <property type="molecule type" value="Genomic_DNA"/>
</dbReference>
<evidence type="ECO:0000313" key="4">
    <source>
        <dbReference type="Proteomes" id="UP000228568"/>
    </source>
</evidence>
<dbReference type="SUPFAM" id="SSF52540">
    <property type="entry name" value="P-loop containing nucleoside triphosphate hydrolases"/>
    <property type="match status" value="1"/>
</dbReference>
<dbReference type="Pfam" id="PF10412">
    <property type="entry name" value="TrwB_AAD_bind"/>
    <property type="match status" value="1"/>
</dbReference>
<dbReference type="InterPro" id="IPR027417">
    <property type="entry name" value="P-loop_NTPase"/>
</dbReference>
<organism evidence="3 4">
    <name type="scientific">Candidatus Magasanikbacteria bacterium CG_4_10_14_0_2_um_filter_37_12</name>
    <dbReference type="NCBI Taxonomy" id="1974637"/>
    <lineage>
        <taxon>Bacteria</taxon>
        <taxon>Candidatus Magasanikiibacteriota</taxon>
    </lineage>
</organism>
<evidence type="ECO:0000256" key="1">
    <source>
        <dbReference type="SAM" id="MobiDB-lite"/>
    </source>
</evidence>
<dbReference type="PANTHER" id="PTHR30121">
    <property type="entry name" value="UNCHARACTERIZED PROTEIN YJGR-RELATED"/>
    <property type="match status" value="1"/>
</dbReference>
<feature type="compositionally biased region" description="Basic residues" evidence="1">
    <location>
        <begin position="595"/>
        <end position="607"/>
    </location>
</feature>
<gene>
    <name evidence="3" type="ORF">COX81_03160</name>
</gene>
<proteinExistence type="predicted"/>
<evidence type="ECO:0000313" key="3">
    <source>
        <dbReference type="EMBL" id="PIZ94551.1"/>
    </source>
</evidence>
<dbReference type="CDD" id="cd01127">
    <property type="entry name" value="TrwB_TraG_TraD_VirD4"/>
    <property type="match status" value="1"/>
</dbReference>
<dbReference type="PANTHER" id="PTHR30121:SF11">
    <property type="entry name" value="AAA+ ATPASE DOMAIN-CONTAINING PROTEIN"/>
    <property type="match status" value="1"/>
</dbReference>
<feature type="region of interest" description="Disordered" evidence="1">
    <location>
        <begin position="440"/>
        <end position="504"/>
    </location>
</feature>
<name>A0A2M7V762_9BACT</name>
<comment type="caution">
    <text evidence="3">The sequence shown here is derived from an EMBL/GenBank/DDBJ whole genome shotgun (WGS) entry which is preliminary data.</text>
</comment>
<feature type="compositionally biased region" description="Basic and acidic residues" evidence="1">
    <location>
        <begin position="623"/>
        <end position="648"/>
    </location>
</feature>
<feature type="compositionally biased region" description="Polar residues" evidence="1">
    <location>
        <begin position="463"/>
        <end position="472"/>
    </location>
</feature>
<dbReference type="InterPro" id="IPR051162">
    <property type="entry name" value="T4SS_component"/>
</dbReference>
<dbReference type="InterPro" id="IPR019476">
    <property type="entry name" value="T4SS_TraD_DNA-bd"/>
</dbReference>
<dbReference type="Gene3D" id="3.40.50.300">
    <property type="entry name" value="P-loop containing nucleotide triphosphate hydrolases"/>
    <property type="match status" value="2"/>
</dbReference>